<dbReference type="OrthoDB" id="300780at2759"/>
<dbReference type="GO" id="GO:0006298">
    <property type="term" value="P:mismatch repair"/>
    <property type="evidence" value="ECO:0007669"/>
    <property type="project" value="TreeGrafter"/>
</dbReference>
<feature type="compositionally biased region" description="Acidic residues" evidence="6">
    <location>
        <begin position="9"/>
        <end position="20"/>
    </location>
</feature>
<dbReference type="Pfam" id="PF03835">
    <property type="entry name" value="Rad4"/>
    <property type="match status" value="2"/>
</dbReference>
<dbReference type="InterPro" id="IPR042488">
    <property type="entry name" value="Rad4_BHD3_sf"/>
</dbReference>
<feature type="compositionally biased region" description="Basic and acidic residues" evidence="6">
    <location>
        <begin position="1053"/>
        <end position="1067"/>
    </location>
</feature>
<comment type="similarity">
    <text evidence="2">Belongs to the XPC family.</text>
</comment>
<feature type="compositionally biased region" description="Low complexity" evidence="6">
    <location>
        <begin position="961"/>
        <end position="975"/>
    </location>
</feature>
<dbReference type="Gene3D" id="3.90.260.10">
    <property type="entry name" value="Transglutaminase-like"/>
    <property type="match status" value="1"/>
</dbReference>
<dbReference type="SMART" id="SM01032">
    <property type="entry name" value="BHD_3"/>
    <property type="match status" value="1"/>
</dbReference>
<proteinExistence type="inferred from homology"/>
<reference evidence="10" key="2">
    <citation type="submission" date="2021-10" db="EMBL/GenBank/DDBJ databases">
        <title>Phylogenomics reveals ancestral predisposition of the termite-cultivated fungus Termitomyces towards a domesticated lifestyle.</title>
        <authorList>
            <person name="Auxier B."/>
            <person name="Grum-Grzhimaylo A."/>
            <person name="Cardenas M.E."/>
            <person name="Lodge J.D."/>
            <person name="Laessoe T."/>
            <person name="Pedersen O."/>
            <person name="Smith M.E."/>
            <person name="Kuyper T.W."/>
            <person name="Franco-Molano E.A."/>
            <person name="Baroni T.J."/>
            <person name="Aanen D.K."/>
        </authorList>
    </citation>
    <scope>NUCLEOTIDE SEQUENCE</scope>
    <source>
        <strain evidence="10">AP01</strain>
        <tissue evidence="10">Mycelium</tissue>
    </source>
</reference>
<dbReference type="EMBL" id="JABCKV010000028">
    <property type="protein sequence ID" value="KAG5646006.1"/>
    <property type="molecule type" value="Genomic_DNA"/>
</dbReference>
<organism evidence="10 11">
    <name type="scientific">Asterophora parasitica</name>
    <dbReference type="NCBI Taxonomy" id="117018"/>
    <lineage>
        <taxon>Eukaryota</taxon>
        <taxon>Fungi</taxon>
        <taxon>Dikarya</taxon>
        <taxon>Basidiomycota</taxon>
        <taxon>Agaricomycotina</taxon>
        <taxon>Agaricomycetes</taxon>
        <taxon>Agaricomycetidae</taxon>
        <taxon>Agaricales</taxon>
        <taxon>Tricholomatineae</taxon>
        <taxon>Lyophyllaceae</taxon>
        <taxon>Asterophora</taxon>
    </lineage>
</organism>
<dbReference type="SMART" id="SM01031">
    <property type="entry name" value="BHD_2"/>
    <property type="match status" value="1"/>
</dbReference>
<evidence type="ECO:0008006" key="12">
    <source>
        <dbReference type="Google" id="ProtNLM"/>
    </source>
</evidence>
<dbReference type="SMART" id="SM01030">
    <property type="entry name" value="BHD_1"/>
    <property type="match status" value="1"/>
</dbReference>
<dbReference type="InterPro" id="IPR018328">
    <property type="entry name" value="Rad4_beta-hairpin_dom3"/>
</dbReference>
<dbReference type="PANTHER" id="PTHR12135:SF0">
    <property type="entry name" value="DNA REPAIR PROTEIN COMPLEMENTING XP-C CELLS"/>
    <property type="match status" value="1"/>
</dbReference>
<feature type="compositionally biased region" description="Acidic residues" evidence="6">
    <location>
        <begin position="271"/>
        <end position="281"/>
    </location>
</feature>
<protein>
    <recommendedName>
        <fullName evidence="12">Rad4-domain-containing protein</fullName>
    </recommendedName>
</protein>
<feature type="region of interest" description="Disordered" evidence="6">
    <location>
        <begin position="753"/>
        <end position="772"/>
    </location>
</feature>
<feature type="domain" description="Rad4 beta-hairpin" evidence="9">
    <location>
        <begin position="650"/>
        <end position="722"/>
    </location>
</feature>
<dbReference type="Gene3D" id="3.30.70.2460">
    <property type="entry name" value="Rad4, beta-hairpin domain BHD3"/>
    <property type="match status" value="1"/>
</dbReference>
<feature type="compositionally biased region" description="Acidic residues" evidence="6">
    <location>
        <begin position="1004"/>
        <end position="1013"/>
    </location>
</feature>
<evidence type="ECO:0000259" key="7">
    <source>
        <dbReference type="SMART" id="SM01030"/>
    </source>
</evidence>
<evidence type="ECO:0000313" key="10">
    <source>
        <dbReference type="EMBL" id="KAG5646006.1"/>
    </source>
</evidence>
<dbReference type="Gene3D" id="2.20.20.110">
    <property type="entry name" value="Rad4, beta-hairpin domain BHD1"/>
    <property type="match status" value="1"/>
</dbReference>
<gene>
    <name evidence="10" type="ORF">DXG03_004608</name>
</gene>
<evidence type="ECO:0000313" key="11">
    <source>
        <dbReference type="Proteomes" id="UP000775547"/>
    </source>
</evidence>
<feature type="domain" description="Rad4 beta-hairpin" evidence="8">
    <location>
        <begin position="573"/>
        <end position="642"/>
    </location>
</feature>
<dbReference type="GO" id="GO:0006289">
    <property type="term" value="P:nucleotide-excision repair"/>
    <property type="evidence" value="ECO:0007669"/>
    <property type="project" value="InterPro"/>
</dbReference>
<feature type="compositionally biased region" description="Basic residues" evidence="6">
    <location>
        <begin position="978"/>
        <end position="997"/>
    </location>
</feature>
<dbReference type="Pfam" id="PF10404">
    <property type="entry name" value="BHD_2"/>
    <property type="match status" value="1"/>
</dbReference>
<feature type="region of interest" description="Disordered" evidence="6">
    <location>
        <begin position="1"/>
        <end position="20"/>
    </location>
</feature>
<evidence type="ECO:0000256" key="3">
    <source>
        <dbReference type="ARBA" id="ARBA00022763"/>
    </source>
</evidence>
<keyword evidence="5" id="KW-0539">Nucleus</keyword>
<dbReference type="GO" id="GO:0071942">
    <property type="term" value="C:XPC complex"/>
    <property type="evidence" value="ECO:0007669"/>
    <property type="project" value="TreeGrafter"/>
</dbReference>
<name>A0A9P7KFM0_9AGAR</name>
<dbReference type="InterPro" id="IPR018327">
    <property type="entry name" value="BHD_2"/>
</dbReference>
<dbReference type="InterPro" id="IPR004583">
    <property type="entry name" value="DNA_repair_Rad4"/>
</dbReference>
<dbReference type="AlphaFoldDB" id="A0A9P7KFM0"/>
<evidence type="ECO:0000256" key="6">
    <source>
        <dbReference type="SAM" id="MobiDB-lite"/>
    </source>
</evidence>
<dbReference type="InterPro" id="IPR018325">
    <property type="entry name" value="Rad4/PNGase_transGLS-fold"/>
</dbReference>
<feature type="compositionally biased region" description="Low complexity" evidence="6">
    <location>
        <begin position="344"/>
        <end position="358"/>
    </location>
</feature>
<evidence type="ECO:0000256" key="2">
    <source>
        <dbReference type="ARBA" id="ARBA00009525"/>
    </source>
</evidence>
<dbReference type="Pfam" id="PF10403">
    <property type="entry name" value="BHD_1"/>
    <property type="match status" value="1"/>
</dbReference>
<feature type="compositionally biased region" description="Low complexity" evidence="6">
    <location>
        <begin position="282"/>
        <end position="293"/>
    </location>
</feature>
<dbReference type="PANTHER" id="PTHR12135">
    <property type="entry name" value="DNA REPAIR PROTEIN XP-C / RAD4"/>
    <property type="match status" value="1"/>
</dbReference>
<feature type="compositionally biased region" description="Low complexity" evidence="6">
    <location>
        <begin position="1023"/>
        <end position="1034"/>
    </location>
</feature>
<feature type="region of interest" description="Disordered" evidence="6">
    <location>
        <begin position="891"/>
        <end position="1067"/>
    </location>
</feature>
<feature type="region of interest" description="Disordered" evidence="6">
    <location>
        <begin position="242"/>
        <end position="365"/>
    </location>
</feature>
<feature type="compositionally biased region" description="Basic residues" evidence="6">
    <location>
        <begin position="321"/>
        <end position="337"/>
    </location>
</feature>
<dbReference type="GO" id="GO:0000111">
    <property type="term" value="C:nucleotide-excision repair factor 2 complex"/>
    <property type="evidence" value="ECO:0007669"/>
    <property type="project" value="TreeGrafter"/>
</dbReference>
<dbReference type="Gene3D" id="3.30.60.290">
    <property type="entry name" value="Rad4, beta-hairpin domain BHD2"/>
    <property type="match status" value="1"/>
</dbReference>
<dbReference type="GO" id="GO:0005737">
    <property type="term" value="C:cytoplasm"/>
    <property type="evidence" value="ECO:0007669"/>
    <property type="project" value="TreeGrafter"/>
</dbReference>
<evidence type="ECO:0000256" key="1">
    <source>
        <dbReference type="ARBA" id="ARBA00004123"/>
    </source>
</evidence>
<dbReference type="SUPFAM" id="SSF54001">
    <property type="entry name" value="Cysteine proteinases"/>
    <property type="match status" value="1"/>
</dbReference>
<keyword evidence="3" id="KW-0227">DNA damage</keyword>
<feature type="domain" description="Rad4 beta-hairpin" evidence="7">
    <location>
        <begin position="517"/>
        <end position="571"/>
    </location>
</feature>
<evidence type="ECO:0000259" key="9">
    <source>
        <dbReference type="SMART" id="SM01032"/>
    </source>
</evidence>
<reference evidence="10" key="1">
    <citation type="submission" date="2020-07" db="EMBL/GenBank/DDBJ databases">
        <authorList>
            <person name="Nieuwenhuis M."/>
            <person name="Van De Peppel L.J.J."/>
        </authorList>
    </citation>
    <scope>NUCLEOTIDE SEQUENCE</scope>
    <source>
        <strain evidence="10">AP01</strain>
        <tissue evidence="10">Mycelium</tissue>
    </source>
</reference>
<evidence type="ECO:0000256" key="5">
    <source>
        <dbReference type="ARBA" id="ARBA00023242"/>
    </source>
</evidence>
<dbReference type="Pfam" id="PF10405">
    <property type="entry name" value="BHD_3"/>
    <property type="match status" value="1"/>
</dbReference>
<comment type="caution">
    <text evidence="10">The sequence shown here is derived from an EMBL/GenBank/DDBJ whole genome shotgun (WGS) entry which is preliminary data.</text>
</comment>
<sequence>MAPLSENDPFTEQDSEDDFDWEEVEVPEHQQQEEHIEITIPAPGTRPKSDVASKSVFKGISHAERLRRIDCHKIHTVVLLGNAWGRNKWLNDELLHARLLSVTPMALQNAFAMIHKSRVPDANQRGRMFEAAITNLAEWWSSTYFDVDQGGHIRNRTYDDVQGRLAKLGPPPSDPEAILDIEDVEDLLDDDPELIRSPKSLMKHVLMRNGSRDTSAQLYTALCRGMGIPARLVVSIQSVPWQTNVGKPKPTHSRKPAVKGKRKGKAKESVEDTGEVSEDVSDIASSSRSASEAPGRWKGKDKAFAGEGQRLDGAPLSEKAKGKRKAAPVIKLRKTRSKGNVLGSTPASSRASSSRPVSQDPTTTPPVFWTEVFSRPDGRWIPVDPIRCVVNKRKVFDPTPTTATSSPGPNSPLFPQAYAAALNRRPAHAVANRNVKEENRMLYVLAFEEDGYARDVTRRYAKEFGAKIAKVQGGSSTIGGGGKARHLWWERVVGGVSRPYRLHRDDVEDEELEAAQMMEGMPSTVSGFKDHPLYVLTRHLKQNQVIYPAPPDTPEVGKFRGEPVYPRSSVVSLKTAENWLRSEGRMVKTGCQALKMVKIRSGTINRMRELEVMKDELKEAGASGETMQGLYARNQTEPYRPDPVVDVGKVPKNNFGNIDLYVPSMLPSGAAHVPFKGVAKIARKLGYDYAEAVTGFEFKKRRAFPVIEGVAYWEAEQDAEAKARAKREERVIKQWTRLVQGLRIRQRLQEQYATKPDEVQGSPAGTNDQLVPGSSKDIVVTMSHPGVGAGGGFLIGADDVVQPFHLPKYKFQPSVEPMHIPVGASLPQDENESAAPNEGFDIIMAPTPTGVSNLETMDLDTVSDEDLQEVAIARPTDQSAPFAPPKTMRELAEDAARQQRRGNDGSNSDNVEIIDTDVYRLSPGPTNGRASGSGTPKTKIAPRPLPRPLPVSLKLSGNVMSTPGSSGSASPAPTARTPKSRAPARRASTRGKSKKRARDRDTDDQSSDDDDDNLAPSSKKRATNAAKASVAAPAPSTRTLRPRGSKTPAQLKEAQELEEAYRRAIGH</sequence>
<evidence type="ECO:0000259" key="8">
    <source>
        <dbReference type="SMART" id="SM01031"/>
    </source>
</evidence>
<dbReference type="InterPro" id="IPR038765">
    <property type="entry name" value="Papain-like_cys_pep_sf"/>
</dbReference>
<comment type="subcellular location">
    <subcellularLocation>
        <location evidence="1">Nucleus</location>
    </subcellularLocation>
</comment>
<evidence type="ECO:0000256" key="4">
    <source>
        <dbReference type="ARBA" id="ARBA00023204"/>
    </source>
</evidence>
<feature type="compositionally biased region" description="Polar residues" evidence="6">
    <location>
        <begin position="924"/>
        <end position="936"/>
    </location>
</feature>
<keyword evidence="4" id="KW-0234">DNA repair</keyword>
<accession>A0A9P7KFM0</accession>
<feature type="compositionally biased region" description="Basic and acidic residues" evidence="6">
    <location>
        <begin position="891"/>
        <end position="903"/>
    </location>
</feature>
<dbReference type="GO" id="GO:0003684">
    <property type="term" value="F:damaged DNA binding"/>
    <property type="evidence" value="ECO:0007669"/>
    <property type="project" value="InterPro"/>
</dbReference>
<dbReference type="GO" id="GO:0003697">
    <property type="term" value="F:single-stranded DNA binding"/>
    <property type="evidence" value="ECO:0007669"/>
    <property type="project" value="TreeGrafter"/>
</dbReference>
<keyword evidence="11" id="KW-1185">Reference proteome</keyword>
<dbReference type="Proteomes" id="UP000775547">
    <property type="component" value="Unassembled WGS sequence"/>
</dbReference>
<dbReference type="InterPro" id="IPR018326">
    <property type="entry name" value="Rad4_beta-hairpin_dom1"/>
</dbReference>
<feature type="compositionally biased region" description="Basic residues" evidence="6">
    <location>
        <begin position="249"/>
        <end position="265"/>
    </location>
</feature>
<dbReference type="InterPro" id="IPR036985">
    <property type="entry name" value="Transglutaminase-like_sf"/>
</dbReference>